<gene>
    <name evidence="10" type="ORF">BPA30113_01221</name>
</gene>
<name>A0A6J5EE07_9BURK</name>
<dbReference type="RefSeq" id="WP_031401283.1">
    <property type="nucleotide sequence ID" value="NZ_CABVQD010000002.1"/>
</dbReference>
<keyword evidence="3" id="KW-0058">Aromatic hydrocarbons catabolism</keyword>
<evidence type="ECO:0000313" key="10">
    <source>
        <dbReference type="EMBL" id="VWB31445.1"/>
    </source>
</evidence>
<dbReference type="Gene3D" id="1.20.1090.10">
    <property type="entry name" value="Dehydroquinate synthase-like - alpha domain"/>
    <property type="match status" value="1"/>
</dbReference>
<sequence>MNFIYQARPARVIFGAGSLQHLEREVLELGAQRALVLCTPEQRDLAQRIVERLGARAAGLYDRATMHVPIEIARDAQAFARSHEADCAIAIGGGSTIGLGKAIALESSLPILAIPTTYAGSEMTPIYGLTEGGVKRTGSDARVLPKTVIYDPELTVTLPVELSVTSGINAIAHAAEGLYASNANPVMSLIAEEGIRGLARGLPGVRRNAADPGARSDALYGAWLCGMVLGNVGMALHHKLCHTLGGSFNLPHAQTHTVVLPHALAYNAAHAPDALQRIARALGTTDAAYGIHALARDNGAPVSLKAIGMQEADLDRAADLAAANPYWNPRPIERDGLRALLQDAFDGSPPRPAVR</sequence>
<evidence type="ECO:0000256" key="2">
    <source>
        <dbReference type="ARBA" id="ARBA00012005"/>
    </source>
</evidence>
<dbReference type="EC" id="1.3.1.32" evidence="2"/>
<feature type="domain" description="Alcohol dehydrogenase iron-type/glycerol dehydrogenase GldA" evidence="8">
    <location>
        <begin position="9"/>
        <end position="152"/>
    </location>
</feature>
<dbReference type="GO" id="GO:0046872">
    <property type="term" value="F:metal ion binding"/>
    <property type="evidence" value="ECO:0007669"/>
    <property type="project" value="InterPro"/>
</dbReference>
<evidence type="ECO:0000256" key="3">
    <source>
        <dbReference type="ARBA" id="ARBA00022797"/>
    </source>
</evidence>
<protein>
    <recommendedName>
        <fullName evidence="2">maleylacetate reductase</fullName>
        <ecNumber evidence="2">1.3.1.32</ecNumber>
    </recommendedName>
</protein>
<comment type="catalytic activity">
    <reaction evidence="6">
        <text>3-oxoadipate + NAD(+) = maleylacetate + NADH + H(+)</text>
        <dbReference type="Rhea" id="RHEA:16981"/>
        <dbReference type="ChEBI" id="CHEBI:15378"/>
        <dbReference type="ChEBI" id="CHEBI:15775"/>
        <dbReference type="ChEBI" id="CHEBI:16468"/>
        <dbReference type="ChEBI" id="CHEBI:57540"/>
        <dbReference type="ChEBI" id="CHEBI:57945"/>
        <dbReference type="EC" id="1.3.1.32"/>
    </reaction>
</comment>
<evidence type="ECO:0000256" key="7">
    <source>
        <dbReference type="ARBA" id="ARBA00051531"/>
    </source>
</evidence>
<evidence type="ECO:0000259" key="9">
    <source>
        <dbReference type="Pfam" id="PF25137"/>
    </source>
</evidence>
<dbReference type="GO" id="GO:0018506">
    <property type="term" value="F:maleylacetate reductase activity"/>
    <property type="evidence" value="ECO:0007669"/>
    <property type="project" value="UniProtKB-EC"/>
</dbReference>
<dbReference type="SUPFAM" id="SSF56796">
    <property type="entry name" value="Dehydroquinate synthase-like"/>
    <property type="match status" value="1"/>
</dbReference>
<dbReference type="InterPro" id="IPR039697">
    <property type="entry name" value="Alcohol_dehydrogenase_Fe"/>
</dbReference>
<comment type="catalytic activity">
    <reaction evidence="7">
        <text>3-oxoadipate + NADP(+) = maleylacetate + NADPH + H(+)</text>
        <dbReference type="Rhea" id="RHEA:16985"/>
        <dbReference type="ChEBI" id="CHEBI:15378"/>
        <dbReference type="ChEBI" id="CHEBI:15775"/>
        <dbReference type="ChEBI" id="CHEBI:16468"/>
        <dbReference type="ChEBI" id="CHEBI:57783"/>
        <dbReference type="ChEBI" id="CHEBI:58349"/>
        <dbReference type="EC" id="1.3.1.32"/>
    </reaction>
</comment>
<dbReference type="GO" id="GO:1901168">
    <property type="term" value="P:3-chlorocatechol catabolic process"/>
    <property type="evidence" value="ECO:0007669"/>
    <property type="project" value="UniProtKB-ARBA"/>
</dbReference>
<organism evidence="10 11">
    <name type="scientific">Burkholderia paludis</name>
    <dbReference type="NCBI Taxonomy" id="1506587"/>
    <lineage>
        <taxon>Bacteria</taxon>
        <taxon>Pseudomonadati</taxon>
        <taxon>Pseudomonadota</taxon>
        <taxon>Betaproteobacteria</taxon>
        <taxon>Burkholderiales</taxon>
        <taxon>Burkholderiaceae</taxon>
        <taxon>Burkholderia</taxon>
        <taxon>Burkholderia cepacia complex</taxon>
    </lineage>
</organism>
<proteinExistence type="inferred from homology"/>
<dbReference type="Gene3D" id="3.40.50.1970">
    <property type="match status" value="1"/>
</dbReference>
<keyword evidence="5" id="KW-0520">NAD</keyword>
<evidence type="ECO:0000313" key="11">
    <source>
        <dbReference type="Proteomes" id="UP000494330"/>
    </source>
</evidence>
<dbReference type="CDD" id="cd08177">
    <property type="entry name" value="MAR"/>
    <property type="match status" value="1"/>
</dbReference>
<evidence type="ECO:0000256" key="4">
    <source>
        <dbReference type="ARBA" id="ARBA00023002"/>
    </source>
</evidence>
<dbReference type="Pfam" id="PF00465">
    <property type="entry name" value="Fe-ADH"/>
    <property type="match status" value="1"/>
</dbReference>
<feature type="domain" description="Fe-containing alcohol dehydrogenase-like C-terminal" evidence="9">
    <location>
        <begin position="164"/>
        <end position="345"/>
    </location>
</feature>
<comment type="similarity">
    <text evidence="1">Belongs to the iron-containing alcohol dehydrogenase family.</text>
</comment>
<dbReference type="Proteomes" id="UP000494330">
    <property type="component" value="Unassembled WGS sequence"/>
</dbReference>
<evidence type="ECO:0000256" key="5">
    <source>
        <dbReference type="ARBA" id="ARBA00023027"/>
    </source>
</evidence>
<dbReference type="Pfam" id="PF25137">
    <property type="entry name" value="ADH_Fe_C"/>
    <property type="match status" value="1"/>
</dbReference>
<dbReference type="PANTHER" id="PTHR11496">
    <property type="entry name" value="ALCOHOL DEHYDROGENASE"/>
    <property type="match status" value="1"/>
</dbReference>
<dbReference type="InterPro" id="IPR034786">
    <property type="entry name" value="MAR"/>
</dbReference>
<dbReference type="GO" id="GO:0004022">
    <property type="term" value="F:alcohol dehydrogenase (NAD+) activity"/>
    <property type="evidence" value="ECO:0007669"/>
    <property type="project" value="TreeGrafter"/>
</dbReference>
<dbReference type="InterPro" id="IPR001670">
    <property type="entry name" value="ADH_Fe/GldA"/>
</dbReference>
<dbReference type="InterPro" id="IPR056798">
    <property type="entry name" value="ADH_Fe_C"/>
</dbReference>
<keyword evidence="4" id="KW-0560">Oxidoreductase</keyword>
<dbReference type="FunFam" id="3.40.50.1970:FF:000015">
    <property type="entry name" value="Maleylacetate reductase 1"/>
    <property type="match status" value="1"/>
</dbReference>
<evidence type="ECO:0000256" key="6">
    <source>
        <dbReference type="ARBA" id="ARBA00050679"/>
    </source>
</evidence>
<accession>A0A6J5EE07</accession>
<keyword evidence="11" id="KW-1185">Reference proteome</keyword>
<dbReference type="EMBL" id="CABVQD010000002">
    <property type="protein sequence ID" value="VWB31445.1"/>
    <property type="molecule type" value="Genomic_DNA"/>
</dbReference>
<reference evidence="10 11" key="1">
    <citation type="submission" date="2019-09" db="EMBL/GenBank/DDBJ databases">
        <authorList>
            <person name="Depoorter E."/>
        </authorList>
    </citation>
    <scope>NUCLEOTIDE SEQUENCE [LARGE SCALE GENOMIC DNA]</scope>
    <source>
        <strain evidence="10">LMG 30113</strain>
    </source>
</reference>
<dbReference type="PANTHER" id="PTHR11496:SF102">
    <property type="entry name" value="ALCOHOL DEHYDROGENASE 4"/>
    <property type="match status" value="1"/>
</dbReference>
<evidence type="ECO:0000256" key="1">
    <source>
        <dbReference type="ARBA" id="ARBA00007358"/>
    </source>
</evidence>
<evidence type="ECO:0000259" key="8">
    <source>
        <dbReference type="Pfam" id="PF00465"/>
    </source>
</evidence>
<dbReference type="AlphaFoldDB" id="A0A6J5EE07"/>